<keyword evidence="3" id="KW-0472">Membrane</keyword>
<accession>A0A8J4M2I9</accession>
<dbReference type="InterPro" id="IPR006059">
    <property type="entry name" value="SBP"/>
</dbReference>
<protein>
    <recommendedName>
        <fullName evidence="8">Extracellular solute-binding protein</fullName>
    </recommendedName>
</protein>
<dbReference type="InterPro" id="IPR050490">
    <property type="entry name" value="Bact_solute-bd_prot1"/>
</dbReference>
<evidence type="ECO:0000256" key="5">
    <source>
        <dbReference type="ARBA" id="ARBA00023288"/>
    </source>
</evidence>
<dbReference type="PANTHER" id="PTHR43649">
    <property type="entry name" value="ARABINOSE-BINDING PROTEIN-RELATED"/>
    <property type="match status" value="1"/>
</dbReference>
<proteinExistence type="predicted"/>
<dbReference type="SUPFAM" id="SSF53850">
    <property type="entry name" value="Periplasmic binding protein-like II"/>
    <property type="match status" value="1"/>
</dbReference>
<evidence type="ECO:0000313" key="7">
    <source>
        <dbReference type="Proteomes" id="UP000677918"/>
    </source>
</evidence>
<reference evidence="6" key="1">
    <citation type="submission" date="2021-04" db="EMBL/GenBank/DDBJ databases">
        <title>Draft genome sequence of Xylanibacillus composti strain K13.</title>
        <authorList>
            <person name="Uke A."/>
            <person name="Chhe C."/>
            <person name="Baramee S."/>
            <person name="Kosugi A."/>
        </authorList>
    </citation>
    <scope>NUCLEOTIDE SEQUENCE</scope>
    <source>
        <strain evidence="6">K13</strain>
    </source>
</reference>
<comment type="caution">
    <text evidence="6">The sequence shown here is derived from an EMBL/GenBank/DDBJ whole genome shotgun (WGS) entry which is preliminary data.</text>
</comment>
<dbReference type="Gene3D" id="3.40.190.10">
    <property type="entry name" value="Periplasmic binding protein-like II"/>
    <property type="match status" value="1"/>
</dbReference>
<name>A0A8J4M2I9_9BACL</name>
<evidence type="ECO:0000256" key="3">
    <source>
        <dbReference type="ARBA" id="ARBA00023136"/>
    </source>
</evidence>
<keyword evidence="4" id="KW-0564">Palmitate</keyword>
<dbReference type="PROSITE" id="PS51257">
    <property type="entry name" value="PROKAR_LIPOPROTEIN"/>
    <property type="match status" value="1"/>
</dbReference>
<keyword evidence="5" id="KW-0449">Lipoprotein</keyword>
<evidence type="ECO:0000313" key="6">
    <source>
        <dbReference type="EMBL" id="GIQ69915.1"/>
    </source>
</evidence>
<keyword evidence="1" id="KW-1003">Cell membrane</keyword>
<sequence>MKYRHVHVMLISTSLIWASLIGCTSNKEVNRDQTVLRLGLQQEYWSVFSPMTESFAQVKPDVAIEYVSTSSVFEDGVIQIDKYAQFIEEQRLDIVYMPNDTIYRELVGKNLLRSFDAKLSSGDNALADLYPPAIELLTQNKNREIYGVPLGFDQYGVYMNKEIFQRLHVPLPDSNWSWHDVFQSAQSIRNVQGENAANPIAGLSLRLNADPSAGKIIRLIGESTGNPIVPSNGEINIAKDLQVLLDTLQDGIQTGSVHIDETTNTAPFGHPFIQQTAAMAIEKAEFITVLKAIEHSQGRSVDWEVLSIPMQADAALAMDMLELNHVFGIALPSPHHDEAWEFIRYLVSEEASSSNPSLLNIRPNQTQAYDGRDLSPFYASSYTFHSSVFQGWSEHDIKNFDHRLFETIWTRSETDNLIMNNH</sequence>
<dbReference type="Pfam" id="PF01547">
    <property type="entry name" value="SBP_bac_1"/>
    <property type="match status" value="1"/>
</dbReference>
<dbReference type="RefSeq" id="WP_213412705.1">
    <property type="nucleotide sequence ID" value="NZ_BOVK01000037.1"/>
</dbReference>
<dbReference type="EMBL" id="BOVK01000037">
    <property type="protein sequence ID" value="GIQ69915.1"/>
    <property type="molecule type" value="Genomic_DNA"/>
</dbReference>
<dbReference type="PANTHER" id="PTHR43649:SF33">
    <property type="entry name" value="POLYGALACTURONAN_RHAMNOGALACTURONAN-BINDING PROTEIN YTCQ"/>
    <property type="match status" value="1"/>
</dbReference>
<keyword evidence="2" id="KW-0732">Signal</keyword>
<organism evidence="6 7">
    <name type="scientific">Xylanibacillus composti</name>
    <dbReference type="NCBI Taxonomy" id="1572762"/>
    <lineage>
        <taxon>Bacteria</taxon>
        <taxon>Bacillati</taxon>
        <taxon>Bacillota</taxon>
        <taxon>Bacilli</taxon>
        <taxon>Bacillales</taxon>
        <taxon>Paenibacillaceae</taxon>
        <taxon>Xylanibacillus</taxon>
    </lineage>
</organism>
<evidence type="ECO:0008006" key="8">
    <source>
        <dbReference type="Google" id="ProtNLM"/>
    </source>
</evidence>
<keyword evidence="7" id="KW-1185">Reference proteome</keyword>
<gene>
    <name evidence="6" type="ORF">XYCOK13_27390</name>
</gene>
<dbReference type="AlphaFoldDB" id="A0A8J4M2I9"/>
<evidence type="ECO:0000256" key="4">
    <source>
        <dbReference type="ARBA" id="ARBA00023139"/>
    </source>
</evidence>
<evidence type="ECO:0000256" key="2">
    <source>
        <dbReference type="ARBA" id="ARBA00022729"/>
    </source>
</evidence>
<dbReference type="Proteomes" id="UP000677918">
    <property type="component" value="Unassembled WGS sequence"/>
</dbReference>
<evidence type="ECO:0000256" key="1">
    <source>
        <dbReference type="ARBA" id="ARBA00022475"/>
    </source>
</evidence>